<accession>A0ABD3FMU1</accession>
<feature type="compositionally biased region" description="Basic and acidic residues" evidence="1">
    <location>
        <begin position="12"/>
        <end position="21"/>
    </location>
</feature>
<feature type="region of interest" description="Disordered" evidence="1">
    <location>
        <begin position="139"/>
        <end position="169"/>
    </location>
</feature>
<dbReference type="Proteomes" id="UP001632037">
    <property type="component" value="Unassembled WGS sequence"/>
</dbReference>
<gene>
    <name evidence="2" type="ORF">V7S43_008126</name>
</gene>
<sequence>MPQLKLPKSKVRLPEEPDSKMKRAPLSKPEKEVVFVRLRRNERAKQVVLSSAEKYSYAKSMLEPRLQHLSELSSANYYQELRARKETVDIGLNGGNAGSSGSRDDDRDECIETEVDMSSVVDPAEVLDTVDLMEARENNECVTDGSSDEMEIPPTQPARASQINSNDVF</sequence>
<name>A0ABD3FMU1_9STRA</name>
<dbReference type="EMBL" id="JBIMZQ010000015">
    <property type="protein sequence ID" value="KAL3667192.1"/>
    <property type="molecule type" value="Genomic_DNA"/>
</dbReference>
<evidence type="ECO:0000256" key="1">
    <source>
        <dbReference type="SAM" id="MobiDB-lite"/>
    </source>
</evidence>
<evidence type="ECO:0000313" key="2">
    <source>
        <dbReference type="EMBL" id="KAL3667192.1"/>
    </source>
</evidence>
<evidence type="ECO:0000313" key="3">
    <source>
        <dbReference type="Proteomes" id="UP001632037"/>
    </source>
</evidence>
<feature type="compositionally biased region" description="Polar residues" evidence="1">
    <location>
        <begin position="158"/>
        <end position="169"/>
    </location>
</feature>
<dbReference type="AlphaFoldDB" id="A0ABD3FMU1"/>
<reference evidence="2 3" key="1">
    <citation type="submission" date="2024-09" db="EMBL/GenBank/DDBJ databases">
        <title>Genome sequencing and assembly of Phytophthora oleae, isolate VK10A, causative agent of rot of olive drupes.</title>
        <authorList>
            <person name="Conti Taguali S."/>
            <person name="Riolo M."/>
            <person name="La Spada F."/>
            <person name="Cacciola S.O."/>
            <person name="Dionisio G."/>
        </authorList>
    </citation>
    <scope>NUCLEOTIDE SEQUENCE [LARGE SCALE GENOMIC DNA]</scope>
    <source>
        <strain evidence="2 3">VK10A</strain>
    </source>
</reference>
<keyword evidence="3" id="KW-1185">Reference proteome</keyword>
<protein>
    <submittedName>
        <fullName evidence="2">Uncharacterized protein</fullName>
    </submittedName>
</protein>
<proteinExistence type="predicted"/>
<comment type="caution">
    <text evidence="2">The sequence shown here is derived from an EMBL/GenBank/DDBJ whole genome shotgun (WGS) entry which is preliminary data.</text>
</comment>
<feature type="region of interest" description="Disordered" evidence="1">
    <location>
        <begin position="1"/>
        <end position="28"/>
    </location>
</feature>
<organism evidence="2 3">
    <name type="scientific">Phytophthora oleae</name>
    <dbReference type="NCBI Taxonomy" id="2107226"/>
    <lineage>
        <taxon>Eukaryota</taxon>
        <taxon>Sar</taxon>
        <taxon>Stramenopiles</taxon>
        <taxon>Oomycota</taxon>
        <taxon>Peronosporomycetes</taxon>
        <taxon>Peronosporales</taxon>
        <taxon>Peronosporaceae</taxon>
        <taxon>Phytophthora</taxon>
    </lineage>
</organism>